<dbReference type="EMBL" id="JABBFW010000016">
    <property type="protein sequence ID" value="NML17218.1"/>
    <property type="molecule type" value="Genomic_DNA"/>
</dbReference>
<dbReference type="SUPFAM" id="SSF141868">
    <property type="entry name" value="EAL domain-like"/>
    <property type="match status" value="1"/>
</dbReference>
<name>A0A848FCZ2_9BURK</name>
<dbReference type="InterPro" id="IPR003018">
    <property type="entry name" value="GAF"/>
</dbReference>
<dbReference type="InterPro" id="IPR043128">
    <property type="entry name" value="Rev_trsase/Diguanyl_cyclase"/>
</dbReference>
<evidence type="ECO:0000259" key="1">
    <source>
        <dbReference type="PROSITE" id="PS50112"/>
    </source>
</evidence>
<dbReference type="InterPro" id="IPR001610">
    <property type="entry name" value="PAC"/>
</dbReference>
<dbReference type="PROSITE" id="PS50883">
    <property type="entry name" value="EAL"/>
    <property type="match status" value="1"/>
</dbReference>
<dbReference type="InterPro" id="IPR000160">
    <property type="entry name" value="GGDEF_dom"/>
</dbReference>
<dbReference type="PROSITE" id="PS50112">
    <property type="entry name" value="PAS"/>
    <property type="match status" value="3"/>
</dbReference>
<dbReference type="NCBIfam" id="TIGR00254">
    <property type="entry name" value="GGDEF"/>
    <property type="match status" value="1"/>
</dbReference>
<dbReference type="SMART" id="SM00267">
    <property type="entry name" value="GGDEF"/>
    <property type="match status" value="1"/>
</dbReference>
<dbReference type="InterPro" id="IPR000700">
    <property type="entry name" value="PAS-assoc_C"/>
</dbReference>
<dbReference type="CDD" id="cd01948">
    <property type="entry name" value="EAL"/>
    <property type="match status" value="1"/>
</dbReference>
<dbReference type="Pfam" id="PF08447">
    <property type="entry name" value="PAS_3"/>
    <property type="match status" value="1"/>
</dbReference>
<dbReference type="CDD" id="cd01949">
    <property type="entry name" value="GGDEF"/>
    <property type="match status" value="1"/>
</dbReference>
<dbReference type="Pfam" id="PF00563">
    <property type="entry name" value="EAL"/>
    <property type="match status" value="1"/>
</dbReference>
<dbReference type="SMART" id="SM00091">
    <property type="entry name" value="PAS"/>
    <property type="match status" value="3"/>
</dbReference>
<proteinExistence type="predicted"/>
<dbReference type="SUPFAM" id="SSF55781">
    <property type="entry name" value="GAF domain-like"/>
    <property type="match status" value="1"/>
</dbReference>
<feature type="domain" description="EAL" evidence="3">
    <location>
        <begin position="744"/>
        <end position="999"/>
    </location>
</feature>
<feature type="domain" description="PAS" evidence="1">
    <location>
        <begin position="438"/>
        <end position="492"/>
    </location>
</feature>
<dbReference type="SMART" id="SM00065">
    <property type="entry name" value="GAF"/>
    <property type="match status" value="1"/>
</dbReference>
<accession>A0A848FCZ2</accession>
<evidence type="ECO:0000313" key="6">
    <source>
        <dbReference type="Proteomes" id="UP000574067"/>
    </source>
</evidence>
<dbReference type="PROSITE" id="PS50113">
    <property type="entry name" value="PAC"/>
    <property type="match status" value="3"/>
</dbReference>
<dbReference type="InterPro" id="IPR035919">
    <property type="entry name" value="EAL_sf"/>
</dbReference>
<dbReference type="InterPro" id="IPR001633">
    <property type="entry name" value="EAL_dom"/>
</dbReference>
<dbReference type="SMART" id="SM00086">
    <property type="entry name" value="PAC"/>
    <property type="match status" value="3"/>
</dbReference>
<dbReference type="Pfam" id="PF00990">
    <property type="entry name" value="GGDEF"/>
    <property type="match status" value="1"/>
</dbReference>
<dbReference type="PANTHER" id="PTHR44757:SF4">
    <property type="entry name" value="DIGUANYLATE CYCLASE DGCE-RELATED"/>
    <property type="match status" value="1"/>
</dbReference>
<dbReference type="NCBIfam" id="TIGR00229">
    <property type="entry name" value="sensory_box"/>
    <property type="match status" value="3"/>
</dbReference>
<gene>
    <name evidence="5" type="ORF">HHL10_19780</name>
</gene>
<evidence type="ECO:0000313" key="5">
    <source>
        <dbReference type="EMBL" id="NML17218.1"/>
    </source>
</evidence>
<dbReference type="RefSeq" id="WP_169162125.1">
    <property type="nucleotide sequence ID" value="NZ_JABBFW010000016.1"/>
</dbReference>
<feature type="domain" description="GGDEF" evidence="4">
    <location>
        <begin position="600"/>
        <end position="733"/>
    </location>
</feature>
<dbReference type="FunFam" id="3.30.70.270:FF:000001">
    <property type="entry name" value="Diguanylate cyclase domain protein"/>
    <property type="match status" value="1"/>
</dbReference>
<dbReference type="PROSITE" id="PS50887">
    <property type="entry name" value="GGDEF"/>
    <property type="match status" value="1"/>
</dbReference>
<dbReference type="InterPro" id="IPR052155">
    <property type="entry name" value="Biofilm_reg_signaling"/>
</dbReference>
<protein>
    <submittedName>
        <fullName evidence="5">EAL domain-containing protein</fullName>
    </submittedName>
</protein>
<dbReference type="CDD" id="cd00130">
    <property type="entry name" value="PAS"/>
    <property type="match status" value="3"/>
</dbReference>
<dbReference type="InterPro" id="IPR000014">
    <property type="entry name" value="PAS"/>
</dbReference>
<dbReference type="PANTHER" id="PTHR44757">
    <property type="entry name" value="DIGUANYLATE CYCLASE DGCP"/>
    <property type="match status" value="1"/>
</dbReference>
<dbReference type="Gene3D" id="3.30.450.20">
    <property type="entry name" value="PAS domain"/>
    <property type="match status" value="3"/>
</dbReference>
<reference evidence="5 6" key="1">
    <citation type="submission" date="2020-04" db="EMBL/GenBank/DDBJ databases">
        <title>Azohydromonas sp. isolated from soil.</title>
        <authorList>
            <person name="Dahal R.H."/>
        </authorList>
    </citation>
    <scope>NUCLEOTIDE SEQUENCE [LARGE SCALE GENOMIC DNA]</scope>
    <source>
        <strain evidence="5 6">G-1-1-14</strain>
    </source>
</reference>
<dbReference type="InterPro" id="IPR013656">
    <property type="entry name" value="PAS_4"/>
</dbReference>
<dbReference type="InterPro" id="IPR013655">
    <property type="entry name" value="PAS_fold_3"/>
</dbReference>
<dbReference type="Gene3D" id="3.30.70.270">
    <property type="match status" value="1"/>
</dbReference>
<dbReference type="AlphaFoldDB" id="A0A848FCZ2"/>
<dbReference type="InterPro" id="IPR029016">
    <property type="entry name" value="GAF-like_dom_sf"/>
</dbReference>
<feature type="domain" description="PAC" evidence="2">
    <location>
        <begin position="515"/>
        <end position="568"/>
    </location>
</feature>
<dbReference type="SUPFAM" id="SSF55785">
    <property type="entry name" value="PYP-like sensor domain (PAS domain)"/>
    <property type="match status" value="3"/>
</dbReference>
<dbReference type="Pfam" id="PF13185">
    <property type="entry name" value="GAF_2"/>
    <property type="match status" value="1"/>
</dbReference>
<feature type="domain" description="PAS" evidence="1">
    <location>
        <begin position="300"/>
        <end position="373"/>
    </location>
</feature>
<keyword evidence="6" id="KW-1185">Reference proteome</keyword>
<dbReference type="Proteomes" id="UP000574067">
    <property type="component" value="Unassembled WGS sequence"/>
</dbReference>
<organism evidence="5 6">
    <name type="scientific">Azohydromonas caseinilytica</name>
    <dbReference type="NCBI Taxonomy" id="2728836"/>
    <lineage>
        <taxon>Bacteria</taxon>
        <taxon>Pseudomonadati</taxon>
        <taxon>Pseudomonadota</taxon>
        <taxon>Betaproteobacteria</taxon>
        <taxon>Burkholderiales</taxon>
        <taxon>Sphaerotilaceae</taxon>
        <taxon>Azohydromonas</taxon>
    </lineage>
</organism>
<evidence type="ECO:0000259" key="3">
    <source>
        <dbReference type="PROSITE" id="PS50883"/>
    </source>
</evidence>
<sequence>MSAAPLPHDEADRLDALLQLDVLDSAPEQEFDALARVAAAVCGTPIALVSLIDAQRQWFKARVGLPGVDQTPREASFCAHALLGEALLEVHDTHRDPRFADNPLVTGAPHLRFYAGVPLQLASGARVGTLCVADLQPRRLDAVQREVLAQLATAAARALEGRRALMAERRLREAAWHAAALVHNSVDAIVALAPDGTVTHWNAAAARLFGTTAEQMRGQPIARLVPDGCEPAWEDPAALLARQPEGLQYDTVRLHRDGGPIDVSVSLAPIHAPDGRLVGATKIIRDIRAQVRAAQALSDERRRLAWIIEGTGAGTWEWNVQTGETRFNARWAEIIGRTLRELAPVSIRTWFEHAHPEDLERSAALLQRHFEGESDSYDCELRMRHRDGHWVWVHDRGRVMTRSADGRPEWMFGTHVDISARKRQEEALRRLGAELAEQHERLRVTLDSIGDAVITTDAAARVTWLNPVAERLTGWPAARARGRALAEVFRLVGEHTRAPRPCPVAACLYGDPVQGPVEPGVLLAQNGRDFAVEESAAPIRREDGAVLGAVLVFRDVTEQRRIAGELRYRATHDALTGLVNREEFEARLQRLLERAQQERSEHALLVLDLDQFKLVNDRCGHAAGDRLLQQVTKLLRETLRARDTLARLGGDEFAVILEHCDCAHAQQLAQQICQRLNDFRFVSEGERLRIGASIGLVPVDERWRTLGAVMQAADSACYAAKDGGRNRVHVWLDSDETLRVRHGEMRLAARLEQALDEDRFVLHAQRIQALDDAGAKLHAEVLLRLREPDGSLVAPGAFLPAAERFHLASRIDRWVLAHTIALLQAQPDLGGIELLSVNLSGQSIGDRAFHREAIAALTAAGPALCRCLCLEITETAAVTNMADAVRFIAQAHALGLRIALDDFGAGASSFGYLTSLPIDLLKIDGQFVRSLMDDALDDVTVRCFQEVARVIGVRTVAEFVDRPGVLARLREIGVDYAQGYLLHRPEPAAQLLRMAAWPGSGQA</sequence>
<dbReference type="InterPro" id="IPR029787">
    <property type="entry name" value="Nucleotide_cyclase"/>
</dbReference>
<evidence type="ECO:0000259" key="4">
    <source>
        <dbReference type="PROSITE" id="PS50887"/>
    </source>
</evidence>
<feature type="domain" description="PAC" evidence="2">
    <location>
        <begin position="377"/>
        <end position="430"/>
    </location>
</feature>
<feature type="domain" description="PAS" evidence="1">
    <location>
        <begin position="181"/>
        <end position="219"/>
    </location>
</feature>
<dbReference type="Pfam" id="PF08448">
    <property type="entry name" value="PAS_4"/>
    <property type="match status" value="2"/>
</dbReference>
<dbReference type="SMART" id="SM00052">
    <property type="entry name" value="EAL"/>
    <property type="match status" value="1"/>
</dbReference>
<evidence type="ECO:0000259" key="2">
    <source>
        <dbReference type="PROSITE" id="PS50113"/>
    </source>
</evidence>
<feature type="domain" description="PAC" evidence="2">
    <location>
        <begin position="245"/>
        <end position="299"/>
    </location>
</feature>
<comment type="caution">
    <text evidence="5">The sequence shown here is derived from an EMBL/GenBank/DDBJ whole genome shotgun (WGS) entry which is preliminary data.</text>
</comment>
<dbReference type="Gene3D" id="3.20.20.450">
    <property type="entry name" value="EAL domain"/>
    <property type="match status" value="1"/>
</dbReference>
<dbReference type="GO" id="GO:0003824">
    <property type="term" value="F:catalytic activity"/>
    <property type="evidence" value="ECO:0007669"/>
    <property type="project" value="UniProtKB-ARBA"/>
</dbReference>
<dbReference type="SUPFAM" id="SSF55073">
    <property type="entry name" value="Nucleotide cyclase"/>
    <property type="match status" value="1"/>
</dbReference>
<dbReference type="Gene3D" id="3.30.450.40">
    <property type="match status" value="1"/>
</dbReference>
<dbReference type="InterPro" id="IPR035965">
    <property type="entry name" value="PAS-like_dom_sf"/>
</dbReference>